<keyword evidence="15" id="KW-1185">Reference proteome</keyword>
<feature type="domain" description="TonB-dependent receptor-like beta-barrel" evidence="12">
    <location>
        <begin position="205"/>
        <end position="656"/>
    </location>
</feature>
<dbReference type="InterPro" id="IPR012910">
    <property type="entry name" value="Plug_dom"/>
</dbReference>
<dbReference type="Pfam" id="PF07715">
    <property type="entry name" value="Plug"/>
    <property type="match status" value="1"/>
</dbReference>
<evidence type="ECO:0000256" key="8">
    <source>
        <dbReference type="ARBA" id="ARBA00023170"/>
    </source>
</evidence>
<keyword evidence="5" id="KW-0732">Signal</keyword>
<gene>
    <name evidence="14" type="ORF">A7E78_04985</name>
</gene>
<evidence type="ECO:0000313" key="15">
    <source>
        <dbReference type="Proteomes" id="UP000182517"/>
    </source>
</evidence>
<evidence type="ECO:0000256" key="5">
    <source>
        <dbReference type="ARBA" id="ARBA00022729"/>
    </source>
</evidence>
<evidence type="ECO:0000256" key="4">
    <source>
        <dbReference type="ARBA" id="ARBA00022692"/>
    </source>
</evidence>
<keyword evidence="7 10" id="KW-0472">Membrane</keyword>
<dbReference type="PANTHER" id="PTHR30069:SF29">
    <property type="entry name" value="HEMOGLOBIN AND HEMOGLOBIN-HAPTOGLOBIN-BINDING PROTEIN 1-RELATED"/>
    <property type="match status" value="1"/>
</dbReference>
<dbReference type="Gene3D" id="2.40.170.20">
    <property type="entry name" value="TonB-dependent receptor, beta-barrel domain"/>
    <property type="match status" value="1"/>
</dbReference>
<dbReference type="PROSITE" id="PS52016">
    <property type="entry name" value="TONB_DEPENDENT_REC_3"/>
    <property type="match status" value="1"/>
</dbReference>
<evidence type="ECO:0008006" key="16">
    <source>
        <dbReference type="Google" id="ProtNLM"/>
    </source>
</evidence>
<keyword evidence="2 10" id="KW-0813">Transport</keyword>
<accession>A0A1L3GMT6</accession>
<keyword evidence="9 10" id="KW-0998">Cell outer membrane</keyword>
<comment type="subcellular location">
    <subcellularLocation>
        <location evidence="1 10">Cell outer membrane</location>
        <topology evidence="1 10">Multi-pass membrane protein</topology>
    </subcellularLocation>
</comment>
<keyword evidence="8" id="KW-0675">Receptor</keyword>
<dbReference type="Gene3D" id="2.170.130.10">
    <property type="entry name" value="TonB-dependent receptor, plug domain"/>
    <property type="match status" value="1"/>
</dbReference>
<evidence type="ECO:0000256" key="9">
    <source>
        <dbReference type="ARBA" id="ARBA00023237"/>
    </source>
</evidence>
<evidence type="ECO:0000256" key="11">
    <source>
        <dbReference type="RuleBase" id="RU003357"/>
    </source>
</evidence>
<dbReference type="InterPro" id="IPR037066">
    <property type="entry name" value="Plug_dom_sf"/>
</dbReference>
<dbReference type="InterPro" id="IPR000531">
    <property type="entry name" value="Beta-barrel_TonB"/>
</dbReference>
<organism evidence="14 15">
    <name type="scientific">Syntrophotalea acetylenivorans</name>
    <dbReference type="NCBI Taxonomy" id="1842532"/>
    <lineage>
        <taxon>Bacteria</taxon>
        <taxon>Pseudomonadati</taxon>
        <taxon>Thermodesulfobacteriota</taxon>
        <taxon>Desulfuromonadia</taxon>
        <taxon>Desulfuromonadales</taxon>
        <taxon>Syntrophotaleaceae</taxon>
        <taxon>Syntrophotalea</taxon>
    </lineage>
</organism>
<evidence type="ECO:0000256" key="10">
    <source>
        <dbReference type="PROSITE-ProRule" id="PRU01360"/>
    </source>
</evidence>
<feature type="domain" description="TonB-dependent receptor plug" evidence="13">
    <location>
        <begin position="64"/>
        <end position="173"/>
    </location>
</feature>
<evidence type="ECO:0000256" key="7">
    <source>
        <dbReference type="ARBA" id="ARBA00023136"/>
    </source>
</evidence>
<evidence type="ECO:0000256" key="3">
    <source>
        <dbReference type="ARBA" id="ARBA00022452"/>
    </source>
</evidence>
<dbReference type="AlphaFoldDB" id="A0A1L3GMT6"/>
<evidence type="ECO:0000256" key="6">
    <source>
        <dbReference type="ARBA" id="ARBA00023077"/>
    </source>
</evidence>
<dbReference type="Pfam" id="PF00593">
    <property type="entry name" value="TonB_dep_Rec_b-barrel"/>
    <property type="match status" value="1"/>
</dbReference>
<dbReference type="GO" id="GO:0009279">
    <property type="term" value="C:cell outer membrane"/>
    <property type="evidence" value="ECO:0007669"/>
    <property type="project" value="UniProtKB-SubCell"/>
</dbReference>
<dbReference type="CDD" id="cd01347">
    <property type="entry name" value="ligand_gated_channel"/>
    <property type="match status" value="1"/>
</dbReference>
<dbReference type="SUPFAM" id="SSF56935">
    <property type="entry name" value="Porins"/>
    <property type="match status" value="1"/>
</dbReference>
<dbReference type="GO" id="GO:0044718">
    <property type="term" value="P:siderophore transmembrane transport"/>
    <property type="evidence" value="ECO:0007669"/>
    <property type="project" value="TreeGrafter"/>
</dbReference>
<keyword evidence="4 10" id="KW-0812">Transmembrane</keyword>
<evidence type="ECO:0000259" key="13">
    <source>
        <dbReference type="Pfam" id="PF07715"/>
    </source>
</evidence>
<evidence type="ECO:0000313" key="14">
    <source>
        <dbReference type="EMBL" id="APG27249.1"/>
    </source>
</evidence>
<dbReference type="GO" id="GO:0015344">
    <property type="term" value="F:siderophore uptake transmembrane transporter activity"/>
    <property type="evidence" value="ECO:0007669"/>
    <property type="project" value="TreeGrafter"/>
</dbReference>
<reference evidence="14 15" key="1">
    <citation type="journal article" date="2017" name="Genome Announc.">
        <title>Complete Genome Sequences of Two Acetylene-Fermenting Pelobacter acetylenicus Strains.</title>
        <authorList>
            <person name="Sutton J.M."/>
            <person name="Baesman S.M."/>
            <person name="Fierst J.L."/>
            <person name="Poret-Peterson A.T."/>
            <person name="Oremland R.S."/>
            <person name="Dunlap D.S."/>
            <person name="Akob D.M."/>
        </authorList>
    </citation>
    <scope>NUCLEOTIDE SEQUENCE [LARGE SCALE GENOMIC DNA]</scope>
    <source>
        <strain evidence="14 15">SFB93</strain>
    </source>
</reference>
<comment type="similarity">
    <text evidence="10 11">Belongs to the TonB-dependent receptor family.</text>
</comment>
<evidence type="ECO:0000259" key="12">
    <source>
        <dbReference type="Pfam" id="PF00593"/>
    </source>
</evidence>
<keyword evidence="6 11" id="KW-0798">TonB box</keyword>
<proteinExistence type="inferred from homology"/>
<dbReference type="Proteomes" id="UP000182517">
    <property type="component" value="Chromosome"/>
</dbReference>
<dbReference type="STRING" id="1842532.A7E78_04985"/>
<protein>
    <recommendedName>
        <fullName evidence="16">TonB-dependent receptor</fullName>
    </recommendedName>
</protein>
<dbReference type="EMBL" id="CP015519">
    <property type="protein sequence ID" value="APG27249.1"/>
    <property type="molecule type" value="Genomic_DNA"/>
</dbReference>
<evidence type="ECO:0000256" key="1">
    <source>
        <dbReference type="ARBA" id="ARBA00004571"/>
    </source>
</evidence>
<sequence length="687" mass="78434">MVRSGEGRGLKTSQKFLKLLLLVLCVLATPASGWTYSEADLMALSLEELTRLEVTSVSRKSQKVSEAAAAVFVITQQDIRRSGVTSIPEALRMAPGLTVARIDGSKWAISSRGFNGRFANKLLVLIDGRSVYSQLFSGVYWDVQDTLLDDVERIEVIRGPGATLWGANAVNGVINVITKKARDTQGTLLKAGYGTEEEGFAALRYGGKAGDRSYYRAFVKYFNRDHLDSYGGGSANDDWNAFRGGFRLDVTPGHRDEFTLQGEVYSGTEGQQDQIYVWDPLLNYQSTPVSDTKFSGGHLLARWQRQLNETDDFVLQAYFDHSYRDEEVLLKETRDIFDIDFQHRFDLGKRHELFWGLGYRLTTDDLESAEIVMVEDEARSDQLFSFFFQDEMTLLPDKLRLLVGSKFEHNDYTGFEYQPNARLIWTPNSRQSLWGSVSRAVRTPSRLEDSGDIFYRLIPPMGGNPFPTKLVVYGQDSYESEKSLSYELGYRYLPGGGFSIDTALFYTDYWDHRSGEALDPFPVGTFPFYDYWLAGYAEDNKLEAKNWGLEMSVDWRVRDWWRLQGNYTLLKVNLGAESGSSDDFSDLVYEDSSPQQQWSLRSSFDLGRNWELDLWLRYVDRITVTYTEIDDYYGLDMRLAWQPTEGVELALIGQNLLESNHQEFQTEMGTIPTAVPRGFYGQVKWQF</sequence>
<keyword evidence="3 10" id="KW-1134">Transmembrane beta strand</keyword>
<evidence type="ECO:0000256" key="2">
    <source>
        <dbReference type="ARBA" id="ARBA00022448"/>
    </source>
</evidence>
<dbReference type="PANTHER" id="PTHR30069">
    <property type="entry name" value="TONB-DEPENDENT OUTER MEMBRANE RECEPTOR"/>
    <property type="match status" value="1"/>
</dbReference>
<dbReference type="KEGG" id="pef:A7E78_04985"/>
<name>A0A1L3GMT6_9BACT</name>
<dbReference type="InterPro" id="IPR039426">
    <property type="entry name" value="TonB-dep_rcpt-like"/>
</dbReference>
<dbReference type="InterPro" id="IPR036942">
    <property type="entry name" value="Beta-barrel_TonB_sf"/>
</dbReference>